<organism evidence="2 3">
    <name type="scientific">Setaria viridis</name>
    <name type="common">Green bristlegrass</name>
    <name type="synonym">Setaria italica subsp. viridis</name>
    <dbReference type="NCBI Taxonomy" id="4556"/>
    <lineage>
        <taxon>Eukaryota</taxon>
        <taxon>Viridiplantae</taxon>
        <taxon>Streptophyta</taxon>
        <taxon>Embryophyta</taxon>
        <taxon>Tracheophyta</taxon>
        <taxon>Spermatophyta</taxon>
        <taxon>Magnoliopsida</taxon>
        <taxon>Liliopsida</taxon>
        <taxon>Poales</taxon>
        <taxon>Poaceae</taxon>
        <taxon>PACMAD clade</taxon>
        <taxon>Panicoideae</taxon>
        <taxon>Panicodae</taxon>
        <taxon>Paniceae</taxon>
        <taxon>Cenchrinae</taxon>
        <taxon>Setaria</taxon>
    </lineage>
</organism>
<dbReference type="OMA" id="DQPFGES"/>
<dbReference type="AlphaFoldDB" id="A0A4U6UAS1"/>
<sequence>MKLHVFPRFMQYKLSRCKMDLPRSSPGPAAVLPPPLGRRMATRRDGDGGDSCVSPPRPALLIAAGTAAVAVSPSLAAASPRKRREALRLGASSARLVCIMDQPFGESASRRRRLASVGFFQAGSGWRCRWSCRRRRHRSARRNPSMVSLGGAVARDGRQQQRGAAQLLQLYLLDAWFPGTQTRRW</sequence>
<keyword evidence="3" id="KW-1185">Reference proteome</keyword>
<feature type="region of interest" description="Disordered" evidence="1">
    <location>
        <begin position="21"/>
        <end position="52"/>
    </location>
</feature>
<name>A0A4U6UAS1_SETVI</name>
<evidence type="ECO:0000313" key="2">
    <source>
        <dbReference type="EMBL" id="TKW12252.1"/>
    </source>
</evidence>
<proteinExistence type="predicted"/>
<gene>
    <name evidence="2" type="ORF">SEVIR_5G025300v2</name>
</gene>
<dbReference type="Gramene" id="TKW12252">
    <property type="protein sequence ID" value="TKW12252"/>
    <property type="gene ID" value="SEVIR_5G025300v2"/>
</dbReference>
<accession>A0A4U6UAS1</accession>
<dbReference type="Proteomes" id="UP000298652">
    <property type="component" value="Chromosome 5"/>
</dbReference>
<evidence type="ECO:0000313" key="3">
    <source>
        <dbReference type="Proteomes" id="UP000298652"/>
    </source>
</evidence>
<dbReference type="EMBL" id="CM016556">
    <property type="protein sequence ID" value="TKW12252.1"/>
    <property type="molecule type" value="Genomic_DNA"/>
</dbReference>
<protein>
    <submittedName>
        <fullName evidence="2">Uncharacterized protein</fullName>
    </submittedName>
</protein>
<reference evidence="2" key="1">
    <citation type="submission" date="2019-03" db="EMBL/GenBank/DDBJ databases">
        <title>WGS assembly of Setaria viridis.</title>
        <authorList>
            <person name="Huang P."/>
            <person name="Jenkins J."/>
            <person name="Grimwood J."/>
            <person name="Barry K."/>
            <person name="Healey A."/>
            <person name="Mamidi S."/>
            <person name="Sreedasyam A."/>
            <person name="Shu S."/>
            <person name="Feldman M."/>
            <person name="Wu J."/>
            <person name="Yu Y."/>
            <person name="Chen C."/>
            <person name="Johnson J."/>
            <person name="Rokhsar D."/>
            <person name="Baxter I."/>
            <person name="Schmutz J."/>
            <person name="Brutnell T."/>
            <person name="Kellogg E."/>
        </authorList>
    </citation>
    <scope>NUCLEOTIDE SEQUENCE [LARGE SCALE GENOMIC DNA]</scope>
</reference>
<evidence type="ECO:0000256" key="1">
    <source>
        <dbReference type="SAM" id="MobiDB-lite"/>
    </source>
</evidence>